<feature type="compositionally biased region" description="Polar residues" evidence="15">
    <location>
        <begin position="467"/>
        <end position="476"/>
    </location>
</feature>
<accession>W3XQE8</accession>
<feature type="transmembrane region" description="Helical" evidence="16">
    <location>
        <begin position="98"/>
        <end position="118"/>
    </location>
</feature>
<dbReference type="GO" id="GO:0098552">
    <property type="term" value="C:side of membrane"/>
    <property type="evidence" value="ECO:0007669"/>
    <property type="project" value="UniProtKB-KW"/>
</dbReference>
<evidence type="ECO:0000313" key="20">
    <source>
        <dbReference type="Proteomes" id="UP000030651"/>
    </source>
</evidence>
<comment type="subcellular location">
    <subcellularLocation>
        <location evidence="2">Membrane</location>
        <topology evidence="2">Lipid-anchor</topology>
        <topology evidence="2">GPI-anchor</topology>
    </subcellularLocation>
    <subcellularLocation>
        <location evidence="1">Membrane</location>
        <topology evidence="1">Multi-pass membrane protein</topology>
    </subcellularLocation>
    <subcellularLocation>
        <location evidence="3">Secreted</location>
    </subcellularLocation>
</comment>
<feature type="domain" description="CFEM" evidence="18">
    <location>
        <begin position="1"/>
        <end position="116"/>
    </location>
</feature>
<protein>
    <recommendedName>
        <fullName evidence="18">CFEM domain-containing protein</fullName>
    </recommendedName>
</protein>
<keyword evidence="7 16" id="KW-0812">Transmembrane</keyword>
<dbReference type="PANTHER" id="PTHR33048">
    <property type="entry name" value="PTH11-LIKE INTEGRAL MEMBRANE PROTEIN (AFU_ORTHOLOGUE AFUA_5G11245)"/>
    <property type="match status" value="1"/>
</dbReference>
<keyword evidence="6" id="KW-0325">Glycoprotein</keyword>
<gene>
    <name evidence="19" type="ORF">PFICI_02028</name>
</gene>
<keyword evidence="11 14" id="KW-1015">Disulfide bond</keyword>
<feature type="transmembrane region" description="Helical" evidence="16">
    <location>
        <begin position="247"/>
        <end position="276"/>
    </location>
</feature>
<dbReference type="Pfam" id="PF20684">
    <property type="entry name" value="Fung_rhodopsin"/>
    <property type="match status" value="1"/>
</dbReference>
<feature type="compositionally biased region" description="Basic and acidic residues" evidence="15">
    <location>
        <begin position="456"/>
        <end position="465"/>
    </location>
</feature>
<dbReference type="Pfam" id="PF05730">
    <property type="entry name" value="CFEM"/>
    <property type="match status" value="1"/>
</dbReference>
<evidence type="ECO:0000256" key="13">
    <source>
        <dbReference type="ARBA" id="ARBA00038359"/>
    </source>
</evidence>
<feature type="transmembrane region" description="Helical" evidence="16">
    <location>
        <begin position="178"/>
        <end position="197"/>
    </location>
</feature>
<feature type="binding site" description="axial binding residue" evidence="14">
    <location>
        <position position="49"/>
    </location>
    <ligand>
        <name>heme</name>
        <dbReference type="ChEBI" id="CHEBI:30413"/>
    </ligand>
    <ligandPart>
        <name>Fe</name>
        <dbReference type="ChEBI" id="CHEBI:18248"/>
    </ligandPart>
</feature>
<evidence type="ECO:0000256" key="16">
    <source>
        <dbReference type="SAM" id="Phobius"/>
    </source>
</evidence>
<feature type="transmembrane region" description="Helical" evidence="16">
    <location>
        <begin position="204"/>
        <end position="227"/>
    </location>
</feature>
<sequence length="476" mass="52918">MRFLAVVFTCLWAAWSVAAANSSEVEAPTCGLLCIATTTAHSGLCSITDANCICTNAELNAQIEACVTANCTIKEALQTQKYSYVTCGKEGEDRRAEVWIIGVTFGAIGLFAFGLRCLARLYVGAQSWGMDDWVMCGNMLFMIPLCVLSHGLGLDMWFVDFDDITSILYYYFWDEMLYITALALTKVSILFFYLKVFPKRSFRICVYILISLNICYALGYVLVLIFQCSPINGAWLSWDGEYDAKCVSINILGWSAAAINIALDLATILLPLPELFQLSMSWKKKVQILLMFMVGFFVTIVSAIRLRSLIEFGTTQNVTQDYVEVGYWSTIEVPVGIICACMPAVRSLFSKVLPSLFGTTRGGKSEYYGYSHGQSHNRGFSSKMSSSGMGGLNSTSENTQIRIKQEWTVMSNPAENRSDVELRSFEQQIAGVEKPKKLRLTKQSNDEWSSAEEYPGEQRGHDRGRGSASTHGSNMI</sequence>
<feature type="signal peptide" evidence="17">
    <location>
        <begin position="1"/>
        <end position="19"/>
    </location>
</feature>
<evidence type="ECO:0000256" key="1">
    <source>
        <dbReference type="ARBA" id="ARBA00004141"/>
    </source>
</evidence>
<dbReference type="InterPro" id="IPR049326">
    <property type="entry name" value="Rhodopsin_dom_fungi"/>
</dbReference>
<feature type="disulfide bond" evidence="14">
    <location>
        <begin position="54"/>
        <end position="87"/>
    </location>
</feature>
<comment type="caution">
    <text evidence="14">Lacks conserved residue(s) required for the propagation of feature annotation.</text>
</comment>
<keyword evidence="10 16" id="KW-0472">Membrane</keyword>
<feature type="transmembrane region" description="Helical" evidence="16">
    <location>
        <begin position="139"/>
        <end position="158"/>
    </location>
</feature>
<feature type="transmembrane region" description="Helical" evidence="16">
    <location>
        <begin position="288"/>
        <end position="306"/>
    </location>
</feature>
<comment type="similarity">
    <text evidence="13">Belongs to the SAT4 family.</text>
</comment>
<dbReference type="KEGG" id="pfy:PFICI_02028"/>
<dbReference type="AlphaFoldDB" id="W3XQE8"/>
<evidence type="ECO:0000256" key="6">
    <source>
        <dbReference type="ARBA" id="ARBA00022622"/>
    </source>
</evidence>
<feature type="compositionally biased region" description="Low complexity" evidence="15">
    <location>
        <begin position="379"/>
        <end position="396"/>
    </location>
</feature>
<feature type="region of interest" description="Disordered" evidence="15">
    <location>
        <begin position="433"/>
        <end position="476"/>
    </location>
</feature>
<evidence type="ECO:0000256" key="17">
    <source>
        <dbReference type="SAM" id="SignalP"/>
    </source>
</evidence>
<dbReference type="HOGENOM" id="CLU_028200_6_3_1"/>
<organism evidence="19 20">
    <name type="scientific">Pestalotiopsis fici (strain W106-1 / CGMCC3.15140)</name>
    <dbReference type="NCBI Taxonomy" id="1229662"/>
    <lineage>
        <taxon>Eukaryota</taxon>
        <taxon>Fungi</taxon>
        <taxon>Dikarya</taxon>
        <taxon>Ascomycota</taxon>
        <taxon>Pezizomycotina</taxon>
        <taxon>Sordariomycetes</taxon>
        <taxon>Xylariomycetidae</taxon>
        <taxon>Amphisphaeriales</taxon>
        <taxon>Sporocadaceae</taxon>
        <taxon>Pestalotiopsis</taxon>
    </lineage>
</organism>
<keyword evidence="14" id="KW-0408">Iron</keyword>
<dbReference type="InterPro" id="IPR052337">
    <property type="entry name" value="SAT4-like"/>
</dbReference>
<reference evidence="20" key="1">
    <citation type="journal article" date="2015" name="BMC Genomics">
        <title>Genomic and transcriptomic analysis of the endophytic fungus Pestalotiopsis fici reveals its lifestyle and high potential for synthesis of natural products.</title>
        <authorList>
            <person name="Wang X."/>
            <person name="Zhang X."/>
            <person name="Liu L."/>
            <person name="Xiang M."/>
            <person name="Wang W."/>
            <person name="Sun X."/>
            <person name="Che Y."/>
            <person name="Guo L."/>
            <person name="Liu G."/>
            <person name="Guo L."/>
            <person name="Wang C."/>
            <person name="Yin W.B."/>
            <person name="Stadler M."/>
            <person name="Zhang X."/>
            <person name="Liu X."/>
        </authorList>
    </citation>
    <scope>NUCLEOTIDE SEQUENCE [LARGE SCALE GENOMIC DNA]</scope>
    <source>
        <strain evidence="20">W106-1 / CGMCC3.15140</strain>
    </source>
</reference>
<evidence type="ECO:0000256" key="12">
    <source>
        <dbReference type="ARBA" id="ARBA00023288"/>
    </source>
</evidence>
<evidence type="ECO:0000256" key="5">
    <source>
        <dbReference type="ARBA" id="ARBA00022525"/>
    </source>
</evidence>
<dbReference type="RefSeq" id="XP_007828800.1">
    <property type="nucleotide sequence ID" value="XM_007830609.1"/>
</dbReference>
<evidence type="ECO:0000256" key="8">
    <source>
        <dbReference type="ARBA" id="ARBA00022729"/>
    </source>
</evidence>
<evidence type="ECO:0000256" key="15">
    <source>
        <dbReference type="SAM" id="MobiDB-lite"/>
    </source>
</evidence>
<dbReference type="PANTHER" id="PTHR33048:SF143">
    <property type="entry name" value="EXTRACELLULAR MEMBRANE PROTEIN CFEM DOMAIN-CONTAINING PROTEIN-RELATED"/>
    <property type="match status" value="1"/>
</dbReference>
<evidence type="ECO:0000256" key="10">
    <source>
        <dbReference type="ARBA" id="ARBA00023136"/>
    </source>
</evidence>
<evidence type="ECO:0000313" key="19">
    <source>
        <dbReference type="EMBL" id="ETS88200.1"/>
    </source>
</evidence>
<feature type="chain" id="PRO_5004834984" description="CFEM domain-containing protein" evidence="17">
    <location>
        <begin position="20"/>
        <end position="476"/>
    </location>
</feature>
<dbReference type="GO" id="GO:0046872">
    <property type="term" value="F:metal ion binding"/>
    <property type="evidence" value="ECO:0007669"/>
    <property type="project" value="UniProtKB-UniRule"/>
</dbReference>
<evidence type="ECO:0000256" key="11">
    <source>
        <dbReference type="ARBA" id="ARBA00023157"/>
    </source>
</evidence>
<dbReference type="InParanoid" id="W3XQE8"/>
<keyword evidence="12" id="KW-0449">Lipoprotein</keyword>
<dbReference type="OrthoDB" id="2496787at2759"/>
<proteinExistence type="inferred from homology"/>
<keyword evidence="5" id="KW-0964">Secreted</keyword>
<feature type="region of interest" description="Disordered" evidence="15">
    <location>
        <begin position="375"/>
        <end position="397"/>
    </location>
</feature>
<name>W3XQE8_PESFW</name>
<dbReference type="GO" id="GO:0005576">
    <property type="term" value="C:extracellular region"/>
    <property type="evidence" value="ECO:0007669"/>
    <property type="project" value="UniProtKB-SubCell"/>
</dbReference>
<evidence type="ECO:0000259" key="18">
    <source>
        <dbReference type="PROSITE" id="PS52012"/>
    </source>
</evidence>
<dbReference type="Proteomes" id="UP000030651">
    <property type="component" value="Unassembled WGS sequence"/>
</dbReference>
<feature type="disulfide bond" evidence="14">
    <location>
        <begin position="45"/>
        <end position="52"/>
    </location>
</feature>
<keyword evidence="14" id="KW-0349">Heme</keyword>
<evidence type="ECO:0000256" key="7">
    <source>
        <dbReference type="ARBA" id="ARBA00022692"/>
    </source>
</evidence>
<keyword evidence="20" id="KW-1185">Reference proteome</keyword>
<comment type="similarity">
    <text evidence="4">Belongs to the RBT5 family.</text>
</comment>
<evidence type="ECO:0000256" key="14">
    <source>
        <dbReference type="PROSITE-ProRule" id="PRU01356"/>
    </source>
</evidence>
<keyword evidence="14" id="KW-0479">Metal-binding</keyword>
<evidence type="ECO:0000256" key="2">
    <source>
        <dbReference type="ARBA" id="ARBA00004589"/>
    </source>
</evidence>
<dbReference type="eggNOG" id="ENOG502SM6F">
    <property type="taxonomic scope" value="Eukaryota"/>
</dbReference>
<dbReference type="OMA" id="DYVEMGY"/>
<keyword evidence="8 17" id="KW-0732">Signal</keyword>
<dbReference type="InterPro" id="IPR008427">
    <property type="entry name" value="Extracellular_membr_CFEM_dom"/>
</dbReference>
<dbReference type="PROSITE" id="PS52012">
    <property type="entry name" value="CFEM"/>
    <property type="match status" value="1"/>
</dbReference>
<keyword evidence="9 16" id="KW-1133">Transmembrane helix</keyword>
<evidence type="ECO:0000256" key="3">
    <source>
        <dbReference type="ARBA" id="ARBA00004613"/>
    </source>
</evidence>
<dbReference type="GeneID" id="19267041"/>
<dbReference type="EMBL" id="KI912109">
    <property type="protein sequence ID" value="ETS88200.1"/>
    <property type="molecule type" value="Genomic_DNA"/>
</dbReference>
<evidence type="ECO:0000256" key="9">
    <source>
        <dbReference type="ARBA" id="ARBA00022989"/>
    </source>
</evidence>
<keyword evidence="6" id="KW-0336">GPI-anchor</keyword>
<evidence type="ECO:0000256" key="4">
    <source>
        <dbReference type="ARBA" id="ARBA00010031"/>
    </source>
</evidence>